<gene>
    <name evidence="2" type="ORF">PGT21_020995</name>
</gene>
<evidence type="ECO:0000313" key="2">
    <source>
        <dbReference type="EMBL" id="KAA1064992.1"/>
    </source>
</evidence>
<feature type="region of interest" description="Disordered" evidence="1">
    <location>
        <begin position="37"/>
        <end position="58"/>
    </location>
</feature>
<comment type="caution">
    <text evidence="2">The sequence shown here is derived from an EMBL/GenBank/DDBJ whole genome shotgun (WGS) entry which is preliminary data.</text>
</comment>
<proteinExistence type="predicted"/>
<dbReference type="AlphaFoldDB" id="A0A5B0LK49"/>
<name>A0A5B0LK49_PUCGR</name>
<feature type="compositionally biased region" description="Polar residues" evidence="1">
    <location>
        <begin position="41"/>
        <end position="58"/>
    </location>
</feature>
<reference evidence="2 3" key="1">
    <citation type="submission" date="2019-05" db="EMBL/GenBank/DDBJ databases">
        <title>Emergence of the Ug99 lineage of the wheat stem rust pathogen through somatic hybridization.</title>
        <authorList>
            <person name="Li F."/>
            <person name="Upadhyaya N.M."/>
            <person name="Sperschneider J."/>
            <person name="Matny O."/>
            <person name="Nguyen-Phuc H."/>
            <person name="Mago R."/>
            <person name="Raley C."/>
            <person name="Miller M.E."/>
            <person name="Silverstein K.A.T."/>
            <person name="Henningsen E."/>
            <person name="Hirsch C.D."/>
            <person name="Visser B."/>
            <person name="Pretorius Z.A."/>
            <person name="Steffenson B.J."/>
            <person name="Schwessinger B."/>
            <person name="Dodds P.N."/>
            <person name="Figueroa M."/>
        </authorList>
    </citation>
    <scope>NUCLEOTIDE SEQUENCE [LARGE SCALE GENOMIC DNA]</scope>
    <source>
        <strain evidence="2">21-0</strain>
    </source>
</reference>
<dbReference type="OrthoDB" id="10609800at2759"/>
<organism evidence="2 3">
    <name type="scientific">Puccinia graminis f. sp. tritici</name>
    <dbReference type="NCBI Taxonomy" id="56615"/>
    <lineage>
        <taxon>Eukaryota</taxon>
        <taxon>Fungi</taxon>
        <taxon>Dikarya</taxon>
        <taxon>Basidiomycota</taxon>
        <taxon>Pucciniomycotina</taxon>
        <taxon>Pucciniomycetes</taxon>
        <taxon>Pucciniales</taxon>
        <taxon>Pucciniaceae</taxon>
        <taxon>Puccinia</taxon>
    </lineage>
</organism>
<dbReference type="EMBL" id="VSWC01000197">
    <property type="protein sequence ID" value="KAA1064992.1"/>
    <property type="molecule type" value="Genomic_DNA"/>
</dbReference>
<protein>
    <submittedName>
        <fullName evidence="2">Uncharacterized protein</fullName>
    </submittedName>
</protein>
<evidence type="ECO:0000313" key="3">
    <source>
        <dbReference type="Proteomes" id="UP000324748"/>
    </source>
</evidence>
<accession>A0A5B0LK49</accession>
<keyword evidence="3" id="KW-1185">Reference proteome</keyword>
<dbReference type="Proteomes" id="UP000324748">
    <property type="component" value="Unassembled WGS sequence"/>
</dbReference>
<sequence>MRVLPATTHTGSSTTTSSARLIVDHIVWKGKYHPRDEYKKAQSNNSAERQGKTQTRNYRPNPQYIISVCDFGWEQLPSIPIEMRKQWLFRKRLYNKRDTAFPALPEAADESLVPEEESILNFCLISLPTFRKVQGDNVNNPLERLMQIFANTGPDSVPQSLPQWANDDLIAKAFVDRLCLEGLSTNEKDAYWKWEERTCEIEQMRED</sequence>
<evidence type="ECO:0000256" key="1">
    <source>
        <dbReference type="SAM" id="MobiDB-lite"/>
    </source>
</evidence>